<gene>
    <name evidence="2" type="ordered locus">MTR_6g082250</name>
</gene>
<keyword evidence="1" id="KW-1133">Transmembrane helix</keyword>
<evidence type="ECO:0000313" key="4">
    <source>
        <dbReference type="Proteomes" id="UP000002051"/>
    </source>
</evidence>
<dbReference type="PaxDb" id="3880-AES76603"/>
<accession>G7KMJ0</accession>
<sequence>MSKLLLFSEGLGGCRCDLLRWFGLLRPAGLNVPGLPIIGTIFGIYAETGFMPAALLRRLLVRESFYRAGAMKIVKNQLCNKIGDQWLNDHLVTYTERYFLFTINIEVILNHVQQMDNRRFLLYFISISNVWVRPWLYGEES</sequence>
<name>G7KMJ0_MEDTR</name>
<keyword evidence="1" id="KW-0472">Membrane</keyword>
<dbReference type="AlphaFoldDB" id="G7KMJ0"/>
<reference evidence="2 4" key="1">
    <citation type="journal article" date="2011" name="Nature">
        <title>The Medicago genome provides insight into the evolution of rhizobial symbioses.</title>
        <authorList>
            <person name="Young N.D."/>
            <person name="Debelle F."/>
            <person name="Oldroyd G.E."/>
            <person name="Geurts R."/>
            <person name="Cannon S.B."/>
            <person name="Udvardi M.K."/>
            <person name="Benedito V.A."/>
            <person name="Mayer K.F."/>
            <person name="Gouzy J."/>
            <person name="Schoof H."/>
            <person name="Van de Peer Y."/>
            <person name="Proost S."/>
            <person name="Cook D.R."/>
            <person name="Meyers B.C."/>
            <person name="Spannagl M."/>
            <person name="Cheung F."/>
            <person name="De Mita S."/>
            <person name="Krishnakumar V."/>
            <person name="Gundlach H."/>
            <person name="Zhou S."/>
            <person name="Mudge J."/>
            <person name="Bharti A.K."/>
            <person name="Murray J.D."/>
            <person name="Naoumkina M.A."/>
            <person name="Rosen B."/>
            <person name="Silverstein K.A."/>
            <person name="Tang H."/>
            <person name="Rombauts S."/>
            <person name="Zhao P.X."/>
            <person name="Zhou P."/>
            <person name="Barbe V."/>
            <person name="Bardou P."/>
            <person name="Bechner M."/>
            <person name="Bellec A."/>
            <person name="Berger A."/>
            <person name="Berges H."/>
            <person name="Bidwell S."/>
            <person name="Bisseling T."/>
            <person name="Choisne N."/>
            <person name="Couloux A."/>
            <person name="Denny R."/>
            <person name="Deshpande S."/>
            <person name="Dai X."/>
            <person name="Doyle J.J."/>
            <person name="Dudez A.M."/>
            <person name="Farmer A.D."/>
            <person name="Fouteau S."/>
            <person name="Franken C."/>
            <person name="Gibelin C."/>
            <person name="Gish J."/>
            <person name="Goldstein S."/>
            <person name="Gonzalez A.J."/>
            <person name="Green P.J."/>
            <person name="Hallab A."/>
            <person name="Hartog M."/>
            <person name="Hua A."/>
            <person name="Humphray S.J."/>
            <person name="Jeong D.H."/>
            <person name="Jing Y."/>
            <person name="Jocker A."/>
            <person name="Kenton S.M."/>
            <person name="Kim D.J."/>
            <person name="Klee K."/>
            <person name="Lai H."/>
            <person name="Lang C."/>
            <person name="Lin S."/>
            <person name="Macmil S.L."/>
            <person name="Magdelenat G."/>
            <person name="Matthews L."/>
            <person name="McCorrison J."/>
            <person name="Monaghan E.L."/>
            <person name="Mun J.H."/>
            <person name="Najar F.Z."/>
            <person name="Nicholson C."/>
            <person name="Noirot C."/>
            <person name="O'Bleness M."/>
            <person name="Paule C.R."/>
            <person name="Poulain J."/>
            <person name="Prion F."/>
            <person name="Qin B."/>
            <person name="Qu C."/>
            <person name="Retzel E.F."/>
            <person name="Riddle C."/>
            <person name="Sallet E."/>
            <person name="Samain S."/>
            <person name="Samson N."/>
            <person name="Sanders I."/>
            <person name="Saurat O."/>
            <person name="Scarpelli C."/>
            <person name="Schiex T."/>
            <person name="Segurens B."/>
            <person name="Severin A.J."/>
            <person name="Sherrier D.J."/>
            <person name="Shi R."/>
            <person name="Sims S."/>
            <person name="Singer S.R."/>
            <person name="Sinharoy S."/>
            <person name="Sterck L."/>
            <person name="Viollet A."/>
            <person name="Wang B.B."/>
            <person name="Wang K."/>
            <person name="Wang M."/>
            <person name="Wang X."/>
            <person name="Warfsmann J."/>
            <person name="Weissenbach J."/>
            <person name="White D.D."/>
            <person name="White J.D."/>
            <person name="Wiley G.B."/>
            <person name="Wincker P."/>
            <person name="Xing Y."/>
            <person name="Yang L."/>
            <person name="Yao Z."/>
            <person name="Ying F."/>
            <person name="Zhai J."/>
            <person name="Zhou L."/>
            <person name="Zuber A."/>
            <person name="Denarie J."/>
            <person name="Dixon R.A."/>
            <person name="May G.D."/>
            <person name="Schwartz D.C."/>
            <person name="Rogers J."/>
            <person name="Quetier F."/>
            <person name="Town C.D."/>
            <person name="Roe B.A."/>
        </authorList>
    </citation>
    <scope>NUCLEOTIDE SEQUENCE [LARGE SCALE GENOMIC DNA]</scope>
    <source>
        <strain evidence="2">A17</strain>
        <strain evidence="3 4">cv. Jemalong A17</strain>
    </source>
</reference>
<evidence type="ECO:0000313" key="2">
    <source>
        <dbReference type="EMBL" id="AES76603.1"/>
    </source>
</evidence>
<proteinExistence type="predicted"/>
<dbReference type="Proteomes" id="UP000002051">
    <property type="component" value="Chromosome 6"/>
</dbReference>
<organism evidence="2 4">
    <name type="scientific">Medicago truncatula</name>
    <name type="common">Barrel medic</name>
    <name type="synonym">Medicago tribuloides</name>
    <dbReference type="NCBI Taxonomy" id="3880"/>
    <lineage>
        <taxon>Eukaryota</taxon>
        <taxon>Viridiplantae</taxon>
        <taxon>Streptophyta</taxon>
        <taxon>Embryophyta</taxon>
        <taxon>Tracheophyta</taxon>
        <taxon>Spermatophyta</taxon>
        <taxon>Magnoliopsida</taxon>
        <taxon>eudicotyledons</taxon>
        <taxon>Gunneridae</taxon>
        <taxon>Pentapetalae</taxon>
        <taxon>rosids</taxon>
        <taxon>fabids</taxon>
        <taxon>Fabales</taxon>
        <taxon>Fabaceae</taxon>
        <taxon>Papilionoideae</taxon>
        <taxon>50 kb inversion clade</taxon>
        <taxon>NPAAA clade</taxon>
        <taxon>Hologalegina</taxon>
        <taxon>IRL clade</taxon>
        <taxon>Trifolieae</taxon>
        <taxon>Medicago</taxon>
    </lineage>
</organism>
<dbReference type="HOGENOM" id="CLU_1828207_0_0_1"/>
<dbReference type="EMBL" id="CM001222">
    <property type="protein sequence ID" value="AES76603.1"/>
    <property type="molecule type" value="Genomic_DNA"/>
</dbReference>
<reference evidence="2 4" key="2">
    <citation type="journal article" date="2014" name="BMC Genomics">
        <title>An improved genome release (version Mt4.0) for the model legume Medicago truncatula.</title>
        <authorList>
            <person name="Tang H."/>
            <person name="Krishnakumar V."/>
            <person name="Bidwell S."/>
            <person name="Rosen B."/>
            <person name="Chan A."/>
            <person name="Zhou S."/>
            <person name="Gentzbittel L."/>
            <person name="Childs K.L."/>
            <person name="Yandell M."/>
            <person name="Gundlach H."/>
            <person name="Mayer K.F."/>
            <person name="Schwartz D.C."/>
            <person name="Town C.D."/>
        </authorList>
    </citation>
    <scope>GENOME REANNOTATION</scope>
    <source>
        <strain evidence="3 4">cv. Jemalong A17</strain>
    </source>
</reference>
<evidence type="ECO:0000256" key="1">
    <source>
        <dbReference type="SAM" id="Phobius"/>
    </source>
</evidence>
<evidence type="ECO:0000313" key="3">
    <source>
        <dbReference type="EnsemblPlants" id="AES76603"/>
    </source>
</evidence>
<dbReference type="EnsemblPlants" id="AES76603">
    <property type="protein sequence ID" value="AES76603"/>
    <property type="gene ID" value="MTR_6g082250"/>
</dbReference>
<keyword evidence="4" id="KW-1185">Reference proteome</keyword>
<feature type="transmembrane region" description="Helical" evidence="1">
    <location>
        <begin position="32"/>
        <end position="56"/>
    </location>
</feature>
<feature type="transmembrane region" description="Helical" evidence="1">
    <location>
        <begin position="120"/>
        <end position="137"/>
    </location>
</feature>
<keyword evidence="1 2" id="KW-0812">Transmembrane</keyword>
<reference evidence="3" key="3">
    <citation type="submission" date="2015-04" db="UniProtKB">
        <authorList>
            <consortium name="EnsemblPlants"/>
        </authorList>
    </citation>
    <scope>IDENTIFICATION</scope>
    <source>
        <strain evidence="3">cv. Jemalong A17</strain>
    </source>
</reference>
<protein>
    <submittedName>
        <fullName evidence="2">Transmembrane protein, putative</fullName>
    </submittedName>
</protein>